<comment type="caution">
    <text evidence="1">The sequence shown here is derived from an EMBL/GenBank/DDBJ whole genome shotgun (WGS) entry which is preliminary data.</text>
</comment>
<organism evidence="1 2">
    <name type="scientific">Agrococcus baldri</name>
    <dbReference type="NCBI Taxonomy" id="153730"/>
    <lineage>
        <taxon>Bacteria</taxon>
        <taxon>Bacillati</taxon>
        <taxon>Actinomycetota</taxon>
        <taxon>Actinomycetes</taxon>
        <taxon>Micrococcales</taxon>
        <taxon>Microbacteriaceae</taxon>
        <taxon>Agrococcus</taxon>
    </lineage>
</organism>
<name>A0AA87RFA8_9MICO</name>
<dbReference type="SUPFAM" id="SSF52540">
    <property type="entry name" value="P-loop containing nucleoside triphosphate hydrolases"/>
    <property type="match status" value="1"/>
</dbReference>
<dbReference type="AlphaFoldDB" id="A0AA87RFA8"/>
<gene>
    <name evidence="1" type="ORF">ABA31_30020</name>
</gene>
<accession>A0AA87RFA8</accession>
<dbReference type="InterPro" id="IPR027417">
    <property type="entry name" value="P-loop_NTPase"/>
</dbReference>
<sequence>MTITTATTTGQHEDTTDRRSAIALAPGTLAGVKRAYSTRRVDLDRAVAARFDLAPSNGDLVLARVGEIGQHQRIELPSGRRAPMREGEQVIVAFSNRYAPDQFEAVVPDDLGPTSLVAGGGIAGRVVAQHAMMLDATELLPIGLLADAEGRILNVADGALGETASHLRPPVIAVVGAAMNSGKTTTVAKLVQGLAAAGERVGAIKVTGTGSGGDVWSFADHGAHVAYDFTDFGWATTAEIGVEAVAEILRRGVAQLTADGCTVIAIEVADGVFQRETGELVEHPAFAEHVDAVLFAATDALCGIAGIAWLEARGHAPLAVSGLLTASPLAARELAGQTATPIWGNDTLTDAAHAAAVLGTARELRDR</sequence>
<dbReference type="CDD" id="cd01983">
    <property type="entry name" value="SIMIBI"/>
    <property type="match status" value="1"/>
</dbReference>
<keyword evidence="2" id="KW-1185">Reference proteome</keyword>
<dbReference type="Gene3D" id="3.40.50.300">
    <property type="entry name" value="P-loop containing nucleotide triphosphate hydrolases"/>
    <property type="match status" value="1"/>
</dbReference>
<dbReference type="RefSeq" id="WP_146797624.1">
    <property type="nucleotide sequence ID" value="NZ_BJUU01000036.1"/>
</dbReference>
<dbReference type="Proteomes" id="UP000321749">
    <property type="component" value="Unassembled WGS sequence"/>
</dbReference>
<dbReference type="EMBL" id="BJUU01000036">
    <property type="protein sequence ID" value="GEK81651.1"/>
    <property type="molecule type" value="Genomic_DNA"/>
</dbReference>
<reference evidence="1 2" key="1">
    <citation type="submission" date="2019-07" db="EMBL/GenBank/DDBJ databases">
        <title>Whole genome shotgun sequence of Agrococcus baldri NBRC 103055.</title>
        <authorList>
            <person name="Hosoyama A."/>
            <person name="Uohara A."/>
            <person name="Ohji S."/>
            <person name="Ichikawa N."/>
        </authorList>
    </citation>
    <scope>NUCLEOTIDE SEQUENCE [LARGE SCALE GENOMIC DNA]</scope>
    <source>
        <strain evidence="1 2">NBRC 103055</strain>
    </source>
</reference>
<proteinExistence type="predicted"/>
<evidence type="ECO:0000313" key="1">
    <source>
        <dbReference type="EMBL" id="GEK81651.1"/>
    </source>
</evidence>
<evidence type="ECO:0000313" key="2">
    <source>
        <dbReference type="Proteomes" id="UP000321749"/>
    </source>
</evidence>
<protein>
    <submittedName>
        <fullName evidence="1">DUF1611 domain-containing protein</fullName>
    </submittedName>
</protein>